<dbReference type="Proteomes" id="UP000494206">
    <property type="component" value="Unassembled WGS sequence"/>
</dbReference>
<dbReference type="OrthoDB" id="5820377at2759"/>
<keyword evidence="1" id="KW-0812">Transmembrane</keyword>
<keyword evidence="1" id="KW-0472">Membrane</keyword>
<sequence>MSCRTIFGSIFFIFLLASCVALFVLHSLYFILRTASDTEQTETKFRNEKQLHIPGLVICNRAPFSQDGINNVNVNLRQEQALS</sequence>
<keyword evidence="3" id="KW-1185">Reference proteome</keyword>
<dbReference type="EMBL" id="CADEPM010000006">
    <property type="protein sequence ID" value="CAB3407567.1"/>
    <property type="molecule type" value="Genomic_DNA"/>
</dbReference>
<evidence type="ECO:0000256" key="1">
    <source>
        <dbReference type="SAM" id="Phobius"/>
    </source>
</evidence>
<evidence type="ECO:0000313" key="2">
    <source>
        <dbReference type="EMBL" id="CAB3407567.1"/>
    </source>
</evidence>
<dbReference type="PROSITE" id="PS51257">
    <property type="entry name" value="PROKAR_LIPOPROTEIN"/>
    <property type="match status" value="1"/>
</dbReference>
<gene>
    <name evidence="2" type="ORF">CBOVIS_LOCUS9480</name>
</gene>
<evidence type="ECO:0000313" key="3">
    <source>
        <dbReference type="Proteomes" id="UP000494206"/>
    </source>
</evidence>
<protein>
    <submittedName>
        <fullName evidence="2">Uncharacterized protein</fullName>
    </submittedName>
</protein>
<comment type="caution">
    <text evidence="2">The sequence shown here is derived from an EMBL/GenBank/DDBJ whole genome shotgun (WGS) entry which is preliminary data.</text>
</comment>
<name>A0A8S1EV73_9PELO</name>
<accession>A0A8S1EV73</accession>
<keyword evidence="1" id="KW-1133">Transmembrane helix</keyword>
<proteinExistence type="predicted"/>
<feature type="transmembrane region" description="Helical" evidence="1">
    <location>
        <begin position="6"/>
        <end position="32"/>
    </location>
</feature>
<dbReference type="AlphaFoldDB" id="A0A8S1EV73"/>
<reference evidence="2 3" key="1">
    <citation type="submission" date="2020-04" db="EMBL/GenBank/DDBJ databases">
        <authorList>
            <person name="Laetsch R D."/>
            <person name="Stevens L."/>
            <person name="Kumar S."/>
            <person name="Blaxter L. M."/>
        </authorList>
    </citation>
    <scope>NUCLEOTIDE SEQUENCE [LARGE SCALE GENOMIC DNA]</scope>
</reference>
<organism evidence="2 3">
    <name type="scientific">Caenorhabditis bovis</name>
    <dbReference type="NCBI Taxonomy" id="2654633"/>
    <lineage>
        <taxon>Eukaryota</taxon>
        <taxon>Metazoa</taxon>
        <taxon>Ecdysozoa</taxon>
        <taxon>Nematoda</taxon>
        <taxon>Chromadorea</taxon>
        <taxon>Rhabditida</taxon>
        <taxon>Rhabditina</taxon>
        <taxon>Rhabditomorpha</taxon>
        <taxon>Rhabditoidea</taxon>
        <taxon>Rhabditidae</taxon>
        <taxon>Peloderinae</taxon>
        <taxon>Caenorhabditis</taxon>
    </lineage>
</organism>